<evidence type="ECO:0000313" key="1">
    <source>
        <dbReference type="EMBL" id="TWT53951.1"/>
    </source>
</evidence>
<name>A0A5C5WV21_9BACT</name>
<accession>A0A5C5WV21</accession>
<gene>
    <name evidence="1" type="ORF">Pla22_15850</name>
</gene>
<keyword evidence="2" id="KW-1185">Reference proteome</keyword>
<reference evidence="1 2" key="1">
    <citation type="submission" date="2019-02" db="EMBL/GenBank/DDBJ databases">
        <title>Deep-cultivation of Planctomycetes and their phenomic and genomic characterization uncovers novel biology.</title>
        <authorList>
            <person name="Wiegand S."/>
            <person name="Jogler M."/>
            <person name="Boedeker C."/>
            <person name="Pinto D."/>
            <person name="Vollmers J."/>
            <person name="Rivas-Marin E."/>
            <person name="Kohn T."/>
            <person name="Peeters S.H."/>
            <person name="Heuer A."/>
            <person name="Rast P."/>
            <person name="Oberbeckmann S."/>
            <person name="Bunk B."/>
            <person name="Jeske O."/>
            <person name="Meyerdierks A."/>
            <person name="Storesund J.E."/>
            <person name="Kallscheuer N."/>
            <person name="Luecker S."/>
            <person name="Lage O.M."/>
            <person name="Pohl T."/>
            <person name="Merkel B.J."/>
            <person name="Hornburger P."/>
            <person name="Mueller R.-W."/>
            <person name="Bruemmer F."/>
            <person name="Labrenz M."/>
            <person name="Spormann A.M."/>
            <person name="Op Den Camp H."/>
            <person name="Overmann J."/>
            <person name="Amann R."/>
            <person name="Jetten M.S.M."/>
            <person name="Mascher T."/>
            <person name="Medema M.H."/>
            <person name="Devos D.P."/>
            <person name="Kaster A.-K."/>
            <person name="Ovreas L."/>
            <person name="Rohde M."/>
            <person name="Galperin M.Y."/>
            <person name="Jogler C."/>
        </authorList>
    </citation>
    <scope>NUCLEOTIDE SEQUENCE [LARGE SCALE GENOMIC DNA]</scope>
    <source>
        <strain evidence="1 2">Pla22</strain>
    </source>
</reference>
<evidence type="ECO:0000313" key="2">
    <source>
        <dbReference type="Proteomes" id="UP000316598"/>
    </source>
</evidence>
<sequence>MKACSTGVLAIPSKSRQEEPGCYRTWKLPPTRIDASLEPRIAGAQIGGSDNFAACRLAGLDGCLDLGRVTFVAQASSFM</sequence>
<organism evidence="1 2">
    <name type="scientific">Rubripirellula amarantea</name>
    <dbReference type="NCBI Taxonomy" id="2527999"/>
    <lineage>
        <taxon>Bacteria</taxon>
        <taxon>Pseudomonadati</taxon>
        <taxon>Planctomycetota</taxon>
        <taxon>Planctomycetia</taxon>
        <taxon>Pirellulales</taxon>
        <taxon>Pirellulaceae</taxon>
        <taxon>Rubripirellula</taxon>
    </lineage>
</organism>
<proteinExistence type="predicted"/>
<protein>
    <submittedName>
        <fullName evidence="1">Uncharacterized protein</fullName>
    </submittedName>
</protein>
<dbReference type="Proteomes" id="UP000316598">
    <property type="component" value="Unassembled WGS sequence"/>
</dbReference>
<dbReference type="EMBL" id="SJPI01000001">
    <property type="protein sequence ID" value="TWT53951.1"/>
    <property type="molecule type" value="Genomic_DNA"/>
</dbReference>
<comment type="caution">
    <text evidence="1">The sequence shown here is derived from an EMBL/GenBank/DDBJ whole genome shotgun (WGS) entry which is preliminary data.</text>
</comment>
<dbReference type="AlphaFoldDB" id="A0A5C5WV21"/>